<dbReference type="EMBL" id="SIDB01000011">
    <property type="protein sequence ID" value="KAI3426492.1"/>
    <property type="molecule type" value="Genomic_DNA"/>
</dbReference>
<dbReference type="AlphaFoldDB" id="A0A9D4TIW9"/>
<dbReference type="GO" id="GO:0030880">
    <property type="term" value="C:RNA polymerase complex"/>
    <property type="evidence" value="ECO:0007669"/>
    <property type="project" value="InterPro"/>
</dbReference>
<organism evidence="5 6">
    <name type="scientific">Chlorella vulgaris</name>
    <name type="common">Green alga</name>
    <dbReference type="NCBI Taxonomy" id="3077"/>
    <lineage>
        <taxon>Eukaryota</taxon>
        <taxon>Viridiplantae</taxon>
        <taxon>Chlorophyta</taxon>
        <taxon>core chlorophytes</taxon>
        <taxon>Trebouxiophyceae</taxon>
        <taxon>Chlorellales</taxon>
        <taxon>Chlorellaceae</taxon>
        <taxon>Chlorella clade</taxon>
        <taxon>Chlorella</taxon>
    </lineage>
</organism>
<dbReference type="InterPro" id="IPR010997">
    <property type="entry name" value="HRDC-like_sf"/>
</dbReference>
<evidence type="ECO:0000313" key="5">
    <source>
        <dbReference type="EMBL" id="KAI3426492.1"/>
    </source>
</evidence>
<feature type="domain" description="RNA polymerase Rpb4/RPC9 core" evidence="4">
    <location>
        <begin position="17"/>
        <end position="137"/>
    </location>
</feature>
<evidence type="ECO:0000259" key="4">
    <source>
        <dbReference type="SMART" id="SM00657"/>
    </source>
</evidence>
<gene>
    <name evidence="5" type="ORF">D9Q98_008858</name>
</gene>
<evidence type="ECO:0000256" key="2">
    <source>
        <dbReference type="ARBA" id="ARBA00023242"/>
    </source>
</evidence>
<dbReference type="InterPro" id="IPR045222">
    <property type="entry name" value="Rpb4-like"/>
</dbReference>
<keyword evidence="6" id="KW-1185">Reference proteome</keyword>
<keyword evidence="2" id="KW-0539">Nucleus</keyword>
<dbReference type="Gene3D" id="1.20.1250.40">
    <property type="match status" value="1"/>
</dbReference>
<dbReference type="SUPFAM" id="SSF47819">
    <property type="entry name" value="HRDC-like"/>
    <property type="match status" value="1"/>
</dbReference>
<comment type="similarity">
    <text evidence="3">Belongs to the eukaryotic RPB4 RNA polymerase subunit family.</text>
</comment>
<evidence type="ECO:0000313" key="6">
    <source>
        <dbReference type="Proteomes" id="UP001055712"/>
    </source>
</evidence>
<dbReference type="PANTHER" id="PTHR21297">
    <property type="entry name" value="DNA-DIRECTED RNA POLYMERASE II"/>
    <property type="match status" value="1"/>
</dbReference>
<comment type="subcellular location">
    <subcellularLocation>
        <location evidence="1">Nucleus</location>
    </subcellularLocation>
</comment>
<evidence type="ECO:0000256" key="1">
    <source>
        <dbReference type="ARBA" id="ARBA00004123"/>
    </source>
</evidence>
<accession>A0A9D4TIW9</accession>
<name>A0A9D4TIW9_CHLVU</name>
<dbReference type="GO" id="GO:0006352">
    <property type="term" value="P:DNA-templated transcription initiation"/>
    <property type="evidence" value="ECO:0007669"/>
    <property type="project" value="InterPro"/>
</dbReference>
<dbReference type="GO" id="GO:0005634">
    <property type="term" value="C:nucleus"/>
    <property type="evidence" value="ECO:0007669"/>
    <property type="project" value="UniProtKB-SubCell"/>
</dbReference>
<dbReference type="SMART" id="SM00657">
    <property type="entry name" value="RPOL4c"/>
    <property type="match status" value="1"/>
</dbReference>
<dbReference type="InterPro" id="IPR006590">
    <property type="entry name" value="RNA_pol_Rpb4/RPC9_core"/>
</dbReference>
<evidence type="ECO:0000256" key="3">
    <source>
        <dbReference type="ARBA" id="ARBA00025724"/>
    </source>
</evidence>
<dbReference type="OrthoDB" id="2186918at2759"/>
<dbReference type="GO" id="GO:0000166">
    <property type="term" value="F:nucleotide binding"/>
    <property type="evidence" value="ECO:0007669"/>
    <property type="project" value="InterPro"/>
</dbReference>
<dbReference type="InterPro" id="IPR005574">
    <property type="entry name" value="Rpb4/RPC9"/>
</dbReference>
<reference evidence="5" key="1">
    <citation type="journal article" date="2019" name="Plant J.">
        <title>Chlorella vulgaris genome assembly and annotation reveals the molecular basis for metabolic acclimation to high light conditions.</title>
        <authorList>
            <person name="Cecchin M."/>
            <person name="Marcolungo L."/>
            <person name="Rossato M."/>
            <person name="Girolomoni L."/>
            <person name="Cosentino E."/>
            <person name="Cuine S."/>
            <person name="Li-Beisson Y."/>
            <person name="Delledonne M."/>
            <person name="Ballottari M."/>
        </authorList>
    </citation>
    <scope>NUCLEOTIDE SEQUENCE</scope>
    <source>
        <strain evidence="5">211/11P</strain>
    </source>
</reference>
<dbReference type="InterPro" id="IPR038324">
    <property type="entry name" value="Rpb4/RPC9_sf"/>
</dbReference>
<dbReference type="Pfam" id="PF03874">
    <property type="entry name" value="RNA_pol_Rpb4"/>
    <property type="match status" value="1"/>
</dbReference>
<reference evidence="5" key="2">
    <citation type="submission" date="2020-11" db="EMBL/GenBank/DDBJ databases">
        <authorList>
            <person name="Cecchin M."/>
            <person name="Marcolungo L."/>
            <person name="Rossato M."/>
            <person name="Girolomoni L."/>
            <person name="Cosentino E."/>
            <person name="Cuine S."/>
            <person name="Li-Beisson Y."/>
            <person name="Delledonne M."/>
            <person name="Ballottari M."/>
        </authorList>
    </citation>
    <scope>NUCLEOTIDE SEQUENCE</scope>
    <source>
        <strain evidence="5">211/11P</strain>
        <tissue evidence="5">Whole cell</tissue>
    </source>
</reference>
<dbReference type="Proteomes" id="UP001055712">
    <property type="component" value="Unassembled WGS sequence"/>
</dbReference>
<protein>
    <recommendedName>
        <fullName evidence="4">RNA polymerase Rpb4/RPC9 core domain-containing protein</fullName>
    </recommendedName>
</protein>
<sequence>MEAPAALPLVNATDDDRELLTDKDLKVLTVGEMGLLLDQVRSGQRPDDPQPPAMTVKAMEYAARFATNKNRDTLVKMREMLAKHHLTEVELGLVANLSVETADEARKLVPTLDDHERFTDEQLDSMLKELATYREFD</sequence>
<proteinExistence type="inferred from homology"/>
<comment type="caution">
    <text evidence="5">The sequence shown here is derived from an EMBL/GenBank/DDBJ whole genome shotgun (WGS) entry which is preliminary data.</text>
</comment>